<evidence type="ECO:0000313" key="10">
    <source>
        <dbReference type="Proteomes" id="UP000598467"/>
    </source>
</evidence>
<evidence type="ECO:0000256" key="7">
    <source>
        <dbReference type="ARBA" id="ARBA00023136"/>
    </source>
</evidence>
<sequence length="248" mass="26346">MTDPIIVLATTLVFFLAGAVKGVIGLGLPTVSLGLMTVIMDLPTAMTLMLAPTFITNVLQATTGGYTMVLLRRIWPFLFFATVLVWPGGLVLKEADLSLMAAFLGVVLVAYALTGFFGLRMTTRPERERGIGVVTGAVNGVLSGMVGSYAVPGVMYLQSLELPRDQFVQAMGMLFLCTTIALGVTLSGTNLMTLDMGLASVLAVVPAILGFFAGQHIRKKLSEGLFRTLFYVALLVLGAFIAAKALLF</sequence>
<dbReference type="Proteomes" id="UP000598467">
    <property type="component" value="Unassembled WGS sequence"/>
</dbReference>
<dbReference type="RefSeq" id="WP_190291316.1">
    <property type="nucleotide sequence ID" value="NZ_JABFCZ010000010.1"/>
</dbReference>
<keyword evidence="3" id="KW-0813">Transport</keyword>
<feature type="transmembrane region" description="Helical" evidence="8">
    <location>
        <begin position="98"/>
        <end position="119"/>
    </location>
</feature>
<organism evidence="9 10">
    <name type="scientific">Roseibium aggregatum</name>
    <dbReference type="NCBI Taxonomy" id="187304"/>
    <lineage>
        <taxon>Bacteria</taxon>
        <taxon>Pseudomonadati</taxon>
        <taxon>Pseudomonadota</taxon>
        <taxon>Alphaproteobacteria</taxon>
        <taxon>Hyphomicrobiales</taxon>
        <taxon>Stappiaceae</taxon>
        <taxon>Roseibium</taxon>
    </lineage>
</organism>
<feature type="transmembrane region" description="Helical" evidence="8">
    <location>
        <begin position="32"/>
        <end position="54"/>
    </location>
</feature>
<evidence type="ECO:0000256" key="8">
    <source>
        <dbReference type="RuleBase" id="RU363041"/>
    </source>
</evidence>
<dbReference type="Pfam" id="PF01925">
    <property type="entry name" value="TauE"/>
    <property type="match status" value="1"/>
</dbReference>
<protein>
    <recommendedName>
        <fullName evidence="8">Probable membrane transporter protein</fullName>
    </recommendedName>
</protein>
<feature type="transmembrane region" description="Helical" evidence="8">
    <location>
        <begin position="229"/>
        <end position="247"/>
    </location>
</feature>
<evidence type="ECO:0000313" key="9">
    <source>
        <dbReference type="EMBL" id="MBD1546644.1"/>
    </source>
</evidence>
<comment type="subcellular location">
    <subcellularLocation>
        <location evidence="1 8">Cell membrane</location>
        <topology evidence="1 8">Multi-pass membrane protein</topology>
    </subcellularLocation>
</comment>
<feature type="transmembrane region" description="Helical" evidence="8">
    <location>
        <begin position="74"/>
        <end position="92"/>
    </location>
</feature>
<dbReference type="PANTHER" id="PTHR30269:SF32">
    <property type="entry name" value="MEMBRANE TRANSPORTER PROTEIN-RELATED"/>
    <property type="match status" value="1"/>
</dbReference>
<evidence type="ECO:0000256" key="1">
    <source>
        <dbReference type="ARBA" id="ARBA00004651"/>
    </source>
</evidence>
<dbReference type="AlphaFoldDB" id="A0A926NWL6"/>
<reference evidence="9" key="1">
    <citation type="submission" date="2020-05" db="EMBL/GenBank/DDBJ databases">
        <title>Identification of trans-AT polyketide cluster in two marine bacteria, producers of a novel glutaramide-containing polyketide sesbanimide D and analogs.</title>
        <authorList>
            <person name="Kacar D."/>
            <person name="Rodriguez P."/>
            <person name="Canedo L."/>
            <person name="Gonzalez E."/>
            <person name="Galan B."/>
            <person name="De La Calle F."/>
            <person name="Garcia J.L."/>
        </authorList>
    </citation>
    <scope>NUCLEOTIDE SEQUENCE</scope>
    <source>
        <strain evidence="9">PHM038</strain>
    </source>
</reference>
<dbReference type="InterPro" id="IPR052017">
    <property type="entry name" value="TSUP"/>
</dbReference>
<proteinExistence type="inferred from homology"/>
<name>A0A926NWL6_9HYPH</name>
<keyword evidence="4 8" id="KW-1003">Cell membrane</keyword>
<evidence type="ECO:0000256" key="5">
    <source>
        <dbReference type="ARBA" id="ARBA00022692"/>
    </source>
</evidence>
<keyword evidence="7 8" id="KW-0472">Membrane</keyword>
<dbReference type="PANTHER" id="PTHR30269">
    <property type="entry name" value="TRANSMEMBRANE PROTEIN YFCA"/>
    <property type="match status" value="1"/>
</dbReference>
<dbReference type="InterPro" id="IPR002781">
    <property type="entry name" value="TM_pro_TauE-like"/>
</dbReference>
<comment type="similarity">
    <text evidence="2 8">Belongs to the 4-toluene sulfonate uptake permease (TSUP) (TC 2.A.102) family.</text>
</comment>
<feature type="transmembrane region" description="Helical" evidence="8">
    <location>
        <begin position="198"/>
        <end position="217"/>
    </location>
</feature>
<keyword evidence="5 8" id="KW-0812">Transmembrane</keyword>
<gene>
    <name evidence="9" type="ORF">HK439_10245</name>
</gene>
<evidence type="ECO:0000256" key="6">
    <source>
        <dbReference type="ARBA" id="ARBA00022989"/>
    </source>
</evidence>
<dbReference type="EMBL" id="JABFCZ010000010">
    <property type="protein sequence ID" value="MBD1546644.1"/>
    <property type="molecule type" value="Genomic_DNA"/>
</dbReference>
<evidence type="ECO:0000256" key="3">
    <source>
        <dbReference type="ARBA" id="ARBA00022448"/>
    </source>
</evidence>
<dbReference type="GO" id="GO:0005886">
    <property type="term" value="C:plasma membrane"/>
    <property type="evidence" value="ECO:0007669"/>
    <property type="project" value="UniProtKB-SubCell"/>
</dbReference>
<keyword evidence="6 8" id="KW-1133">Transmembrane helix</keyword>
<accession>A0A926NWL6</accession>
<feature type="transmembrane region" description="Helical" evidence="8">
    <location>
        <begin position="131"/>
        <end position="155"/>
    </location>
</feature>
<evidence type="ECO:0000256" key="4">
    <source>
        <dbReference type="ARBA" id="ARBA00022475"/>
    </source>
</evidence>
<feature type="transmembrane region" description="Helical" evidence="8">
    <location>
        <begin position="167"/>
        <end position="186"/>
    </location>
</feature>
<comment type="caution">
    <text evidence="9">The sequence shown here is derived from an EMBL/GenBank/DDBJ whole genome shotgun (WGS) entry which is preliminary data.</text>
</comment>
<evidence type="ECO:0000256" key="2">
    <source>
        <dbReference type="ARBA" id="ARBA00009142"/>
    </source>
</evidence>